<evidence type="ECO:0000313" key="2">
    <source>
        <dbReference type="EMBL" id="ODN79708.1"/>
    </source>
</evidence>
<feature type="region of interest" description="Disordered" evidence="1">
    <location>
        <begin position="164"/>
        <end position="235"/>
    </location>
</feature>
<dbReference type="RefSeq" id="XP_018994555.1">
    <property type="nucleotide sequence ID" value="XM_019137529.1"/>
</dbReference>
<dbReference type="OrthoDB" id="10360099at2759"/>
<dbReference type="GeneID" id="30154941"/>
<sequence length="235" mass="25463">MPRSDKQSSKSRYSGERGQEQYNTAPDNRSFAKSRKTPVASATTTPGSKTPKASSGRSSRFLTGIASHLPGSLTPGSTFADQSAIFSPPAPEDVPWDRRQQAAMSSAMDEHDVDGASVRSLSSFSGGYTSGEEGRAFFVATEEQGEGGRKKAKKVVARRAGEDWTLLSNEGQDAGDYHAPFQAEEGEEEPEYSGDDALENSAIFSRRTKDENWQSGFARSGRREYTNPDSSGSRR</sequence>
<protein>
    <submittedName>
        <fullName evidence="2">Uncharacterized protein</fullName>
    </submittedName>
</protein>
<accession>A0A1E3HTL9</accession>
<gene>
    <name evidence="2" type="ORF">L202_03632</name>
</gene>
<dbReference type="AlphaFoldDB" id="A0A1E3HTL9"/>
<feature type="compositionally biased region" description="Basic and acidic residues" evidence="1">
    <location>
        <begin position="1"/>
        <end position="19"/>
    </location>
</feature>
<proteinExistence type="predicted"/>
<comment type="caution">
    <text evidence="2">The sequence shown here is derived from an EMBL/GenBank/DDBJ whole genome shotgun (WGS) entry which is preliminary data.</text>
</comment>
<feature type="compositionally biased region" description="Polar residues" evidence="1">
    <location>
        <begin position="40"/>
        <end position="61"/>
    </location>
</feature>
<reference evidence="2 3" key="1">
    <citation type="submission" date="2016-06" db="EMBL/GenBank/DDBJ databases">
        <title>Evolution of pathogenesis and genome organization in the Tremellales.</title>
        <authorList>
            <person name="Cuomo C."/>
            <person name="Litvintseva A."/>
            <person name="Heitman J."/>
            <person name="Chen Y."/>
            <person name="Sun S."/>
            <person name="Springer D."/>
            <person name="Dromer F."/>
            <person name="Young S."/>
            <person name="Zeng Q."/>
            <person name="Chapman S."/>
            <person name="Gujja S."/>
            <person name="Saif S."/>
            <person name="Birren B."/>
        </authorList>
    </citation>
    <scope>NUCLEOTIDE SEQUENCE [LARGE SCALE GENOMIC DNA]</scope>
    <source>
        <strain evidence="2 3">CBS 6039</strain>
    </source>
</reference>
<feature type="region of interest" description="Disordered" evidence="1">
    <location>
        <begin position="1"/>
        <end position="132"/>
    </location>
</feature>
<feature type="compositionally biased region" description="Polar residues" evidence="1">
    <location>
        <begin position="74"/>
        <end position="85"/>
    </location>
</feature>
<dbReference type="EMBL" id="AWGJ01000005">
    <property type="protein sequence ID" value="ODN79708.1"/>
    <property type="molecule type" value="Genomic_DNA"/>
</dbReference>
<evidence type="ECO:0000256" key="1">
    <source>
        <dbReference type="SAM" id="MobiDB-lite"/>
    </source>
</evidence>
<feature type="compositionally biased region" description="Acidic residues" evidence="1">
    <location>
        <begin position="184"/>
        <end position="198"/>
    </location>
</feature>
<name>A0A1E3HTL9_9TREE</name>
<evidence type="ECO:0000313" key="3">
    <source>
        <dbReference type="Proteomes" id="UP000094065"/>
    </source>
</evidence>
<organism evidence="2 3">
    <name type="scientific">Cryptococcus amylolentus CBS 6039</name>
    <dbReference type="NCBI Taxonomy" id="1295533"/>
    <lineage>
        <taxon>Eukaryota</taxon>
        <taxon>Fungi</taxon>
        <taxon>Dikarya</taxon>
        <taxon>Basidiomycota</taxon>
        <taxon>Agaricomycotina</taxon>
        <taxon>Tremellomycetes</taxon>
        <taxon>Tremellales</taxon>
        <taxon>Cryptococcaceae</taxon>
        <taxon>Cryptococcus</taxon>
    </lineage>
</organism>
<dbReference type="Proteomes" id="UP000094065">
    <property type="component" value="Unassembled WGS sequence"/>
</dbReference>
<keyword evidence="3" id="KW-1185">Reference proteome</keyword>